<evidence type="ECO:0000313" key="2">
    <source>
        <dbReference type="Proteomes" id="UP000014500"/>
    </source>
</evidence>
<dbReference type="EMBL" id="JH431948">
    <property type="status" value="NOT_ANNOTATED_CDS"/>
    <property type="molecule type" value="Genomic_DNA"/>
</dbReference>
<dbReference type="HOGENOM" id="CLU_2443626_0_0_1"/>
<keyword evidence="2" id="KW-1185">Reference proteome</keyword>
<dbReference type="EnsemblMetazoa" id="SMAR009872-RA">
    <property type="protein sequence ID" value="SMAR009872-PA"/>
    <property type="gene ID" value="SMAR009872"/>
</dbReference>
<proteinExistence type="predicted"/>
<name>T1J850_STRMM</name>
<reference evidence="1" key="2">
    <citation type="submission" date="2015-02" db="UniProtKB">
        <authorList>
            <consortium name="EnsemblMetazoa"/>
        </authorList>
    </citation>
    <scope>IDENTIFICATION</scope>
</reference>
<evidence type="ECO:0000313" key="1">
    <source>
        <dbReference type="EnsemblMetazoa" id="SMAR009872-PA"/>
    </source>
</evidence>
<accession>T1J850</accession>
<sequence length="90" mass="10429">MDMASLNPQCAHALILLSPASCVSLFLLNMRFLQIAIFDCKLKHKHFFPRDSYSRSGSIPLTHQWCRQLGCRTRLGLIRAKRRWNGERIS</sequence>
<reference evidence="2" key="1">
    <citation type="submission" date="2011-05" db="EMBL/GenBank/DDBJ databases">
        <authorList>
            <person name="Richards S.R."/>
            <person name="Qu J."/>
            <person name="Jiang H."/>
            <person name="Jhangiani S.N."/>
            <person name="Agravi P."/>
            <person name="Goodspeed R."/>
            <person name="Gross S."/>
            <person name="Mandapat C."/>
            <person name="Jackson L."/>
            <person name="Mathew T."/>
            <person name="Pu L."/>
            <person name="Thornton R."/>
            <person name="Saada N."/>
            <person name="Wilczek-Boney K.B."/>
            <person name="Lee S."/>
            <person name="Kovar C."/>
            <person name="Wu Y."/>
            <person name="Scherer S.E."/>
            <person name="Worley K.C."/>
            <person name="Muzny D.M."/>
            <person name="Gibbs R."/>
        </authorList>
    </citation>
    <scope>NUCLEOTIDE SEQUENCE</scope>
    <source>
        <strain evidence="2">Brora</strain>
    </source>
</reference>
<protein>
    <submittedName>
        <fullName evidence="1">Uncharacterized protein</fullName>
    </submittedName>
</protein>
<dbReference type="Proteomes" id="UP000014500">
    <property type="component" value="Unassembled WGS sequence"/>
</dbReference>
<dbReference type="AlphaFoldDB" id="T1J850"/>
<organism evidence="1 2">
    <name type="scientific">Strigamia maritima</name>
    <name type="common">European centipede</name>
    <name type="synonym">Geophilus maritimus</name>
    <dbReference type="NCBI Taxonomy" id="126957"/>
    <lineage>
        <taxon>Eukaryota</taxon>
        <taxon>Metazoa</taxon>
        <taxon>Ecdysozoa</taxon>
        <taxon>Arthropoda</taxon>
        <taxon>Myriapoda</taxon>
        <taxon>Chilopoda</taxon>
        <taxon>Pleurostigmophora</taxon>
        <taxon>Geophilomorpha</taxon>
        <taxon>Linotaeniidae</taxon>
        <taxon>Strigamia</taxon>
    </lineage>
</organism>